<protein>
    <submittedName>
        <fullName evidence="8">Acetyltransferase</fullName>
    </submittedName>
</protein>
<dbReference type="SUPFAM" id="SSF51735">
    <property type="entry name" value="NAD(P)-binding Rossmann-fold domains"/>
    <property type="match status" value="1"/>
</dbReference>
<keyword evidence="9" id="KW-1185">Reference proteome</keyword>
<dbReference type="InterPro" id="IPR003781">
    <property type="entry name" value="CoA-bd"/>
</dbReference>
<dbReference type="SMART" id="SM00881">
    <property type="entry name" value="CoA_binding"/>
    <property type="match status" value="1"/>
</dbReference>
<evidence type="ECO:0000259" key="7">
    <source>
        <dbReference type="PROSITE" id="PS51186"/>
    </source>
</evidence>
<dbReference type="InterPro" id="IPR000182">
    <property type="entry name" value="GNAT_dom"/>
</dbReference>
<dbReference type="EMBL" id="QPJY01000001">
    <property type="protein sequence ID" value="RCX33380.1"/>
    <property type="molecule type" value="Genomic_DNA"/>
</dbReference>
<comment type="similarity">
    <text evidence="4">In the N-terminal section; belongs to the acetate CoA ligase alpha subunit family.</text>
</comment>
<dbReference type="InterPro" id="IPR016181">
    <property type="entry name" value="Acyl_CoA_acyltransferase"/>
</dbReference>
<dbReference type="Gene3D" id="3.30.470.20">
    <property type="entry name" value="ATP-grasp fold, B domain"/>
    <property type="match status" value="1"/>
</dbReference>
<sequence length="895" mass="96733">MSVRNLDSLFKPRSVAVIGASTREHSIGNLVMQNLLMGGFKGPVMPVNPKYEAVSGVLAYPDVAALPLAPDLAIIATPDHTVPALIGELGVRGTRAAVVLSAGMAQHRDEQGRTLSQAALEAARPHGLRILGPNCLGMLVPGVGLNASFAHVQPPPGKVAFVSQSGALCTAVLDWSQAHNIGFSHFISLGDAADVDFGDVLDYLASDPSTRAILLYIESVRDARKFISAARAAARNKPVLAIKSGRVPEGARAAASHTGALAGADHVYDAALQRAGMLRVYTVAELFDAVETLARMQPLKGDRLAILTNGGGPGVMATDALITMGGRMAELSQETLQSLDELLPETWSHGNPVDIIGDAPPERFREATRILLQDPNVDALLVMHVPTAVAAGEESARAVAQVVRGSRRNVLTSWLGHNTAEKARRLFARAGIPTYETPDMAVRAFMHMVRYKRNQELLMETPPSIPEGFTPDTETAQHIIRDALDAGRTVLTEPEAKEVLAAYGVPIVDTRIAKNVDEAVTIAEAIGFPVALKVLNHEIVHKSDVGGVVLDLDTPGEVRKAAEGMIKRVRELYPELAIAFTVQNMARRPGAHEVIIGATDDSIFGPVVLFGHGGVAVEVIGDRAVALPPLNMGLAGELISRTRISKLLEGYRGRSAADLDAVKMTIIKVSQLITDLPEVVELDINPLFADHQGVLALDARMRIAPATVTGAARLAIRPYPQELEECTTLRSGRQVTLRPIRPEDEPAHYAFFGQLTPEDIYFRFFRSIRSLPHTEMARLTQIDYDREMAFIATATDANGKPETLGVVRTITDPDNQSAEFGIMVRSDQKGEGLGHSLLEKMVRYCRERGTGEIMAQVLPQNRAMLNLSRRLGFRTRYNEAEEVVEVVLPLNPPRE</sequence>
<dbReference type="InterPro" id="IPR051538">
    <property type="entry name" value="Acyl-CoA_Synth/Transferase"/>
</dbReference>
<dbReference type="InterPro" id="IPR043938">
    <property type="entry name" value="Ligase_CoA_dom"/>
</dbReference>
<dbReference type="PANTHER" id="PTHR43334:SF1">
    <property type="entry name" value="3-HYDROXYPROPIONATE--COA LIGASE [ADP-FORMING]"/>
    <property type="match status" value="1"/>
</dbReference>
<evidence type="ECO:0000259" key="6">
    <source>
        <dbReference type="PROSITE" id="PS50975"/>
    </source>
</evidence>
<comment type="caution">
    <text evidence="8">The sequence shown here is derived from an EMBL/GenBank/DDBJ whole genome shotgun (WGS) entry which is preliminary data.</text>
</comment>
<dbReference type="InterPro" id="IPR013815">
    <property type="entry name" value="ATP_grasp_subdomain_1"/>
</dbReference>
<dbReference type="Gene3D" id="3.40.50.261">
    <property type="entry name" value="Succinyl-CoA synthetase domains"/>
    <property type="match status" value="2"/>
</dbReference>
<dbReference type="AlphaFoldDB" id="A0A369CH25"/>
<dbReference type="SUPFAM" id="SSF52210">
    <property type="entry name" value="Succinyl-CoA synthetase domains"/>
    <property type="match status" value="2"/>
</dbReference>
<dbReference type="Gene3D" id="3.30.1490.20">
    <property type="entry name" value="ATP-grasp fold, A domain"/>
    <property type="match status" value="1"/>
</dbReference>
<evidence type="ECO:0000313" key="9">
    <source>
        <dbReference type="Proteomes" id="UP000252707"/>
    </source>
</evidence>
<dbReference type="Pfam" id="PF13549">
    <property type="entry name" value="ATP-grasp_5"/>
    <property type="match status" value="1"/>
</dbReference>
<organism evidence="8 9">
    <name type="scientific">Thioalbus denitrificans</name>
    <dbReference type="NCBI Taxonomy" id="547122"/>
    <lineage>
        <taxon>Bacteria</taxon>
        <taxon>Pseudomonadati</taxon>
        <taxon>Pseudomonadota</taxon>
        <taxon>Gammaproteobacteria</taxon>
        <taxon>Chromatiales</taxon>
        <taxon>Ectothiorhodospiraceae</taxon>
        <taxon>Thioalbus</taxon>
    </lineage>
</organism>
<dbReference type="GO" id="GO:0016747">
    <property type="term" value="F:acyltransferase activity, transferring groups other than amino-acyl groups"/>
    <property type="evidence" value="ECO:0007669"/>
    <property type="project" value="InterPro"/>
</dbReference>
<dbReference type="PROSITE" id="PS50975">
    <property type="entry name" value="ATP_GRASP"/>
    <property type="match status" value="1"/>
</dbReference>
<dbReference type="OrthoDB" id="9807426at2"/>
<keyword evidence="2 5" id="KW-0547">Nucleotide-binding</keyword>
<dbReference type="Pfam" id="PF13380">
    <property type="entry name" value="CoA_binding_2"/>
    <property type="match status" value="1"/>
</dbReference>
<proteinExistence type="inferred from homology"/>
<dbReference type="Gene3D" id="3.40.50.720">
    <property type="entry name" value="NAD(P)-binding Rossmann-like Domain"/>
    <property type="match status" value="1"/>
</dbReference>
<dbReference type="PROSITE" id="PS51186">
    <property type="entry name" value="GNAT"/>
    <property type="match status" value="1"/>
</dbReference>
<reference evidence="8 9" key="1">
    <citation type="submission" date="2018-07" db="EMBL/GenBank/DDBJ databases">
        <title>Genomic Encyclopedia of Type Strains, Phase IV (KMG-IV): sequencing the most valuable type-strain genomes for metagenomic binning, comparative biology and taxonomic classification.</title>
        <authorList>
            <person name="Goeker M."/>
        </authorList>
    </citation>
    <scope>NUCLEOTIDE SEQUENCE [LARGE SCALE GENOMIC DNA]</scope>
    <source>
        <strain evidence="8 9">DSM 26407</strain>
    </source>
</reference>
<name>A0A369CH25_9GAMM</name>
<evidence type="ECO:0000256" key="4">
    <source>
        <dbReference type="ARBA" id="ARBA00060888"/>
    </source>
</evidence>
<evidence type="ECO:0000256" key="5">
    <source>
        <dbReference type="PROSITE-ProRule" id="PRU00409"/>
    </source>
</evidence>
<accession>A0A369CH25</accession>
<dbReference type="PANTHER" id="PTHR43334">
    <property type="entry name" value="ACETATE--COA LIGASE [ADP-FORMING]"/>
    <property type="match status" value="1"/>
</dbReference>
<dbReference type="RefSeq" id="WP_114278223.1">
    <property type="nucleotide sequence ID" value="NZ_QPJY01000001.1"/>
</dbReference>
<dbReference type="GO" id="GO:0043758">
    <property type="term" value="F:acetate-CoA ligase (ADP-forming) activity"/>
    <property type="evidence" value="ECO:0007669"/>
    <property type="project" value="InterPro"/>
</dbReference>
<dbReference type="GO" id="GO:0005524">
    <property type="term" value="F:ATP binding"/>
    <property type="evidence" value="ECO:0007669"/>
    <property type="project" value="UniProtKB-UniRule"/>
</dbReference>
<feature type="domain" description="ATP-grasp" evidence="6">
    <location>
        <begin position="497"/>
        <end position="533"/>
    </location>
</feature>
<evidence type="ECO:0000256" key="3">
    <source>
        <dbReference type="ARBA" id="ARBA00022840"/>
    </source>
</evidence>
<keyword evidence="3 5" id="KW-0067">ATP-binding</keyword>
<keyword evidence="1" id="KW-0436">Ligase</keyword>
<evidence type="ECO:0000256" key="1">
    <source>
        <dbReference type="ARBA" id="ARBA00022598"/>
    </source>
</evidence>
<dbReference type="InterPro" id="IPR036291">
    <property type="entry name" value="NAD(P)-bd_dom_sf"/>
</dbReference>
<feature type="domain" description="N-acetyltransferase" evidence="7">
    <location>
        <begin position="735"/>
        <end position="893"/>
    </location>
</feature>
<keyword evidence="8" id="KW-0808">Transferase</keyword>
<evidence type="ECO:0000256" key="2">
    <source>
        <dbReference type="ARBA" id="ARBA00022741"/>
    </source>
</evidence>
<dbReference type="Pfam" id="PF13607">
    <property type="entry name" value="Succ_CoA_lig"/>
    <property type="match status" value="1"/>
</dbReference>
<dbReference type="SUPFAM" id="SSF55729">
    <property type="entry name" value="Acyl-CoA N-acyltransferases (Nat)"/>
    <property type="match status" value="1"/>
</dbReference>
<evidence type="ECO:0000313" key="8">
    <source>
        <dbReference type="EMBL" id="RCX33380.1"/>
    </source>
</evidence>
<dbReference type="InterPro" id="IPR032875">
    <property type="entry name" value="Succ_CoA_lig_flav_dom"/>
</dbReference>
<dbReference type="Pfam" id="PF13302">
    <property type="entry name" value="Acetyltransf_3"/>
    <property type="match status" value="1"/>
</dbReference>
<dbReference type="FunFam" id="3.30.1490.20:FF:000020">
    <property type="entry name" value="Protein lysine acetyltransferase"/>
    <property type="match status" value="1"/>
</dbReference>
<dbReference type="Gene3D" id="3.40.630.30">
    <property type="match status" value="1"/>
</dbReference>
<dbReference type="InterPro" id="IPR016102">
    <property type="entry name" value="Succinyl-CoA_synth-like"/>
</dbReference>
<gene>
    <name evidence="8" type="ORF">DFQ59_101681</name>
</gene>
<dbReference type="Pfam" id="PF19045">
    <property type="entry name" value="Ligase_CoA_2"/>
    <property type="match status" value="1"/>
</dbReference>
<dbReference type="InterPro" id="IPR011761">
    <property type="entry name" value="ATP-grasp"/>
</dbReference>
<dbReference type="GO" id="GO:0046872">
    <property type="term" value="F:metal ion binding"/>
    <property type="evidence" value="ECO:0007669"/>
    <property type="project" value="InterPro"/>
</dbReference>
<dbReference type="SUPFAM" id="SSF56059">
    <property type="entry name" value="Glutathione synthetase ATP-binding domain-like"/>
    <property type="match status" value="1"/>
</dbReference>
<dbReference type="Proteomes" id="UP000252707">
    <property type="component" value="Unassembled WGS sequence"/>
</dbReference>